<dbReference type="InterPro" id="IPR040455">
    <property type="entry name" value="Atg6_BARA"/>
</dbReference>
<keyword evidence="8" id="KW-0812">Transmembrane</keyword>
<evidence type="ECO:0000313" key="10">
    <source>
        <dbReference type="Proteomes" id="UP000035681"/>
    </source>
</evidence>
<dbReference type="Gene3D" id="1.10.220.150">
    <property type="entry name" value="Arf GTPase activating protein"/>
    <property type="match status" value="1"/>
</dbReference>
<dbReference type="Gene3D" id="1.10.418.40">
    <property type="entry name" value="Autophagy protein 6/Beclin 1"/>
    <property type="match status" value="1"/>
</dbReference>
<evidence type="ECO:0000256" key="6">
    <source>
        <dbReference type="SAM" id="Coils"/>
    </source>
</evidence>
<evidence type="ECO:0000256" key="5">
    <source>
        <dbReference type="PROSITE-ProRule" id="PRU00288"/>
    </source>
</evidence>
<keyword evidence="6" id="KW-0175">Coiled coil</keyword>
<reference evidence="11" key="1">
    <citation type="submission" date="2024-02" db="UniProtKB">
        <authorList>
            <consortium name="WormBaseParasite"/>
        </authorList>
    </citation>
    <scope>IDENTIFICATION</scope>
</reference>
<keyword evidence="3 5" id="KW-0863">Zinc-finger</keyword>
<protein>
    <submittedName>
        <fullName evidence="11">Beclin-1</fullName>
    </submittedName>
</protein>
<evidence type="ECO:0000256" key="3">
    <source>
        <dbReference type="ARBA" id="ARBA00022771"/>
    </source>
</evidence>
<dbReference type="Proteomes" id="UP000035681">
    <property type="component" value="Unplaced"/>
</dbReference>
<feature type="compositionally biased region" description="Low complexity" evidence="7">
    <location>
        <begin position="770"/>
        <end position="785"/>
    </location>
</feature>
<feature type="domain" description="Arf-GAP" evidence="9">
    <location>
        <begin position="410"/>
        <end position="527"/>
    </location>
</feature>
<dbReference type="SUPFAM" id="SSF57863">
    <property type="entry name" value="ArfGap/RecO-like zinc finger"/>
    <property type="match status" value="1"/>
</dbReference>
<name>A0AAF5DI11_STRER</name>
<proteinExistence type="predicted"/>
<dbReference type="GO" id="GO:0008270">
    <property type="term" value="F:zinc ion binding"/>
    <property type="evidence" value="ECO:0007669"/>
    <property type="project" value="UniProtKB-KW"/>
</dbReference>
<sequence length="806" mass="91284">MSVSDNQNIAPKSVCCNCKEEIVIHDSIFDNGSLKLVDLASLNNSKLSFTRGNTIQMIAKSDSPSHIPMCKDCHALLVDDLYLKTKALELQNNSYRQCLLRITESEETILKEEMEKEKNFEEIREREKQLIDELNKLEKEEVFLCKEIANLEIKENKVGVESNKLFGQLKNYHREMVNLSIKNLSTKLQDAFAVEQLNDLLKTNLLNKTFFIDVNEKDVGRINSLQLGRLPDNSIPLSEFNAAWGQCVLCLKVLFDVLKLSSHPYQLIPMGCQSIIRETIDSGFKDYRLYESSWGIFKPSIDDGILAYVKCLLVFENEFCSKNDIKQMTIYPFTMKNDKITEEHVESETESSVVWYSMKMQFQKDERWTKSMRLMLLNLKAAIIIFLKIIFILIRYKIFIFIIMASPRTRGILKDLRPLNENNTCFECGAPNPQWVSVSYGIWICLDCSGKHRGLGVHLSFVRSVTMDKWKDKELMKMKVGGNTKAKEFFKSQPDYKVNWSIQEKYNSKAAALLRDKINTEADGDEWDIEKSPAKNYVPSILASIPTKSSSASLNSNRSFNNLNNSQNDDNGFIDSYNNSDFNKTNKYQGFGNTLNNGKKDDDILVGAMNSLSLGWGFLTKAASQSAEMAKEVTAQVTAKASELTKQNDSDLLAGLSSSFATLTNKATEYGSKGIEGLNNIVKSTSIQNFTGALKSQYEDLTTPENEKHFGTEIGKDSLNYNSVDFQSYDYNKQTDEDIKSTKVIKDQNKGKKKVKGSDNLINLDFDNVTSFGSSESTTSSTNITKPQPIPKMKTAEDDVWDMLNS</sequence>
<dbReference type="InterPro" id="IPR038274">
    <property type="entry name" value="Atg6/Beclin_C_sf"/>
</dbReference>
<dbReference type="InterPro" id="IPR001164">
    <property type="entry name" value="ArfGAP_dom"/>
</dbReference>
<dbReference type="InterPro" id="IPR038508">
    <property type="entry name" value="ArfGAP_dom_sf"/>
</dbReference>
<dbReference type="PRINTS" id="PR00405">
    <property type="entry name" value="REVINTRACTNG"/>
</dbReference>
<dbReference type="PANTHER" id="PTHR46395">
    <property type="entry name" value="ADP-RIBOSYLATION FACTOR GTPASE-ACTIVATING PROTEIN 1"/>
    <property type="match status" value="1"/>
</dbReference>
<dbReference type="GO" id="GO:0032012">
    <property type="term" value="P:regulation of ARF protein signal transduction"/>
    <property type="evidence" value="ECO:0007669"/>
    <property type="project" value="TreeGrafter"/>
</dbReference>
<evidence type="ECO:0000256" key="4">
    <source>
        <dbReference type="ARBA" id="ARBA00022833"/>
    </source>
</evidence>
<dbReference type="CDD" id="cd08830">
    <property type="entry name" value="ArfGap_ArfGap1"/>
    <property type="match status" value="1"/>
</dbReference>
<dbReference type="GO" id="GO:0005096">
    <property type="term" value="F:GTPase activator activity"/>
    <property type="evidence" value="ECO:0007669"/>
    <property type="project" value="UniProtKB-KW"/>
</dbReference>
<dbReference type="SMART" id="SM00105">
    <property type="entry name" value="ArfGap"/>
    <property type="match status" value="1"/>
</dbReference>
<organism evidence="10 11">
    <name type="scientific">Strongyloides stercoralis</name>
    <name type="common">Threadworm</name>
    <dbReference type="NCBI Taxonomy" id="6248"/>
    <lineage>
        <taxon>Eukaryota</taxon>
        <taxon>Metazoa</taxon>
        <taxon>Ecdysozoa</taxon>
        <taxon>Nematoda</taxon>
        <taxon>Chromadorea</taxon>
        <taxon>Rhabditida</taxon>
        <taxon>Tylenchina</taxon>
        <taxon>Panagrolaimomorpha</taxon>
        <taxon>Strongyloidoidea</taxon>
        <taxon>Strongyloididae</taxon>
        <taxon>Strongyloides</taxon>
    </lineage>
</organism>
<dbReference type="Pfam" id="PF04111">
    <property type="entry name" value="APG6"/>
    <property type="match status" value="1"/>
</dbReference>
<dbReference type="InterPro" id="IPR037278">
    <property type="entry name" value="ARFGAP/RecO"/>
</dbReference>
<dbReference type="GO" id="GO:0000139">
    <property type="term" value="C:Golgi membrane"/>
    <property type="evidence" value="ECO:0007669"/>
    <property type="project" value="TreeGrafter"/>
</dbReference>
<keyword evidence="8" id="KW-1133">Transmembrane helix</keyword>
<keyword evidence="2" id="KW-0479">Metal-binding</keyword>
<dbReference type="FunFam" id="1.10.220.150:FF:000014">
    <property type="entry name" value="ADP-ribosylation factor GTPase-activating protein"/>
    <property type="match status" value="1"/>
</dbReference>
<evidence type="ECO:0000313" key="11">
    <source>
        <dbReference type="WBParaSite" id="TCONS_00011989.p1"/>
    </source>
</evidence>
<keyword evidence="1" id="KW-0343">GTPase activation</keyword>
<evidence type="ECO:0000256" key="7">
    <source>
        <dbReference type="SAM" id="MobiDB-lite"/>
    </source>
</evidence>
<dbReference type="GO" id="GO:0030100">
    <property type="term" value="P:regulation of endocytosis"/>
    <property type="evidence" value="ECO:0007669"/>
    <property type="project" value="TreeGrafter"/>
</dbReference>
<evidence type="ECO:0000256" key="2">
    <source>
        <dbReference type="ARBA" id="ARBA00022723"/>
    </source>
</evidence>
<evidence type="ECO:0000259" key="9">
    <source>
        <dbReference type="PROSITE" id="PS50115"/>
    </source>
</evidence>
<dbReference type="PROSITE" id="PS50115">
    <property type="entry name" value="ARFGAP"/>
    <property type="match status" value="1"/>
</dbReference>
<keyword evidence="10" id="KW-1185">Reference proteome</keyword>
<dbReference type="PANTHER" id="PTHR46395:SF1">
    <property type="entry name" value="ADP-RIBOSYLATION FACTOR GTPASE-ACTIVATING PROTEIN 1"/>
    <property type="match status" value="1"/>
</dbReference>
<dbReference type="WBParaSite" id="TCONS_00011989.p1">
    <property type="protein sequence ID" value="TCONS_00011989.p1"/>
    <property type="gene ID" value="XLOC_007179"/>
</dbReference>
<feature type="coiled-coil region" evidence="6">
    <location>
        <begin position="117"/>
        <end position="154"/>
    </location>
</feature>
<feature type="transmembrane region" description="Helical" evidence="8">
    <location>
        <begin position="377"/>
        <end position="404"/>
    </location>
</feature>
<keyword evidence="4" id="KW-0862">Zinc</keyword>
<feature type="region of interest" description="Disordered" evidence="7">
    <location>
        <begin position="768"/>
        <end position="806"/>
    </location>
</feature>
<evidence type="ECO:0000256" key="1">
    <source>
        <dbReference type="ARBA" id="ARBA00022468"/>
    </source>
</evidence>
<dbReference type="Pfam" id="PF01412">
    <property type="entry name" value="ArfGap"/>
    <property type="match status" value="1"/>
</dbReference>
<keyword evidence="8" id="KW-0472">Membrane</keyword>
<accession>A0AAF5DI11</accession>
<dbReference type="AlphaFoldDB" id="A0AAF5DI11"/>
<evidence type="ECO:0000256" key="8">
    <source>
        <dbReference type="SAM" id="Phobius"/>
    </source>
</evidence>